<sequence length="125" mass="14200">MKLYSDGINHSRNISANVMVDAPLISHRPTARKSPPRDTVHSSTNSAQLFVSSPRYYPTAVCFDIPAKKSREMGFISFSLSARRARASQARILSLLLFFTPGFRFFQKKTFKIKVFVYLHTNQAN</sequence>
<reference evidence="1 2" key="1">
    <citation type="submission" date="2023-09" db="EMBL/GenBank/DDBJ databases">
        <authorList>
            <person name="Wang M."/>
        </authorList>
    </citation>
    <scope>NUCLEOTIDE SEQUENCE [LARGE SCALE GENOMIC DNA]</scope>
    <source>
        <strain evidence="1">GT-2023</strain>
        <tissue evidence="1">Liver</tissue>
    </source>
</reference>
<comment type="caution">
    <text evidence="1">The sequence shown here is derived from an EMBL/GenBank/DDBJ whole genome shotgun (WGS) entry which is preliminary data.</text>
</comment>
<evidence type="ECO:0000313" key="1">
    <source>
        <dbReference type="EMBL" id="KAL1255101.1"/>
    </source>
</evidence>
<dbReference type="EMBL" id="JAYMGO010000019">
    <property type="protein sequence ID" value="KAL1255101.1"/>
    <property type="molecule type" value="Genomic_DNA"/>
</dbReference>
<name>A0ABR3LSX6_9TELE</name>
<evidence type="ECO:0000313" key="2">
    <source>
        <dbReference type="Proteomes" id="UP001558613"/>
    </source>
</evidence>
<organism evidence="1 2">
    <name type="scientific">Cirrhinus molitorella</name>
    <name type="common">mud carp</name>
    <dbReference type="NCBI Taxonomy" id="172907"/>
    <lineage>
        <taxon>Eukaryota</taxon>
        <taxon>Metazoa</taxon>
        <taxon>Chordata</taxon>
        <taxon>Craniata</taxon>
        <taxon>Vertebrata</taxon>
        <taxon>Euteleostomi</taxon>
        <taxon>Actinopterygii</taxon>
        <taxon>Neopterygii</taxon>
        <taxon>Teleostei</taxon>
        <taxon>Ostariophysi</taxon>
        <taxon>Cypriniformes</taxon>
        <taxon>Cyprinidae</taxon>
        <taxon>Labeoninae</taxon>
        <taxon>Labeonini</taxon>
        <taxon>Cirrhinus</taxon>
    </lineage>
</organism>
<proteinExistence type="predicted"/>
<keyword evidence="2" id="KW-1185">Reference proteome</keyword>
<gene>
    <name evidence="1" type="ORF">QQF64_013162</name>
</gene>
<accession>A0ABR3LSX6</accession>
<protein>
    <submittedName>
        <fullName evidence="1">Uncharacterized protein</fullName>
    </submittedName>
</protein>
<dbReference type="Proteomes" id="UP001558613">
    <property type="component" value="Unassembled WGS sequence"/>
</dbReference>